<sequence length="176" mass="19170">MRYAYWVAAKALDKYPSPLSTDAKHWSGARAVTRWAKVRRSWCGEAELARRGGSAVGARSERAVGEHRRGASSERAVGEEASCSRSGVRAECGRRGESAAERGRRSSRCSVPSIAATRTSRVASCRWVCSACHRRSAPTTAVLRSRAASHQRAHSAPSNAVARTGRATSRRRERYA</sequence>
<dbReference type="PaxDb" id="65489-OBART06G23470.1"/>
<evidence type="ECO:0000313" key="3">
    <source>
        <dbReference type="Proteomes" id="UP000026960"/>
    </source>
</evidence>
<proteinExistence type="predicted"/>
<reference evidence="2" key="2">
    <citation type="submission" date="2015-03" db="UniProtKB">
        <authorList>
            <consortium name="EnsemblPlants"/>
        </authorList>
    </citation>
    <scope>IDENTIFICATION</scope>
</reference>
<accession>A0A0D3GJH3</accession>
<keyword evidence="3" id="KW-1185">Reference proteome</keyword>
<dbReference type="AlphaFoldDB" id="A0A0D3GJH3"/>
<feature type="compositionally biased region" description="Basic and acidic residues" evidence="1">
    <location>
        <begin position="64"/>
        <end position="78"/>
    </location>
</feature>
<dbReference type="Proteomes" id="UP000026960">
    <property type="component" value="Chromosome 6"/>
</dbReference>
<name>A0A0D3GJH3_9ORYZ</name>
<feature type="compositionally biased region" description="Low complexity" evidence="1">
    <location>
        <begin position="154"/>
        <end position="167"/>
    </location>
</feature>
<evidence type="ECO:0000256" key="1">
    <source>
        <dbReference type="SAM" id="MobiDB-lite"/>
    </source>
</evidence>
<feature type="region of interest" description="Disordered" evidence="1">
    <location>
        <begin position="137"/>
        <end position="176"/>
    </location>
</feature>
<dbReference type="Gramene" id="OBART06G23470.1">
    <property type="protein sequence ID" value="OBART06G23470.1"/>
    <property type="gene ID" value="OBART06G23470"/>
</dbReference>
<reference evidence="2" key="1">
    <citation type="journal article" date="2009" name="Rice">
        <title>De Novo Next Generation Sequencing of Plant Genomes.</title>
        <authorList>
            <person name="Rounsley S."/>
            <person name="Marri P.R."/>
            <person name="Yu Y."/>
            <person name="He R."/>
            <person name="Sisneros N."/>
            <person name="Goicoechea J.L."/>
            <person name="Lee S.J."/>
            <person name="Angelova A."/>
            <person name="Kudrna D."/>
            <person name="Luo M."/>
            <person name="Affourtit J."/>
            <person name="Desany B."/>
            <person name="Knight J."/>
            <person name="Niazi F."/>
            <person name="Egholm M."/>
            <person name="Wing R.A."/>
        </authorList>
    </citation>
    <scope>NUCLEOTIDE SEQUENCE [LARGE SCALE GENOMIC DNA]</scope>
    <source>
        <strain evidence="2">cv. IRGC 105608</strain>
    </source>
</reference>
<dbReference type="HOGENOM" id="CLU_1527492_0_0_1"/>
<feature type="region of interest" description="Disordered" evidence="1">
    <location>
        <begin position="64"/>
        <end position="113"/>
    </location>
</feature>
<organism evidence="2">
    <name type="scientific">Oryza barthii</name>
    <dbReference type="NCBI Taxonomy" id="65489"/>
    <lineage>
        <taxon>Eukaryota</taxon>
        <taxon>Viridiplantae</taxon>
        <taxon>Streptophyta</taxon>
        <taxon>Embryophyta</taxon>
        <taxon>Tracheophyta</taxon>
        <taxon>Spermatophyta</taxon>
        <taxon>Magnoliopsida</taxon>
        <taxon>Liliopsida</taxon>
        <taxon>Poales</taxon>
        <taxon>Poaceae</taxon>
        <taxon>BOP clade</taxon>
        <taxon>Oryzoideae</taxon>
        <taxon>Oryzeae</taxon>
        <taxon>Oryzinae</taxon>
        <taxon>Oryza</taxon>
    </lineage>
</organism>
<protein>
    <submittedName>
        <fullName evidence="2">Uncharacterized protein</fullName>
    </submittedName>
</protein>
<feature type="compositionally biased region" description="Basic and acidic residues" evidence="1">
    <location>
        <begin position="91"/>
        <end position="104"/>
    </location>
</feature>
<dbReference type="EnsemblPlants" id="OBART06G23470.1">
    <property type="protein sequence ID" value="OBART06G23470.1"/>
    <property type="gene ID" value="OBART06G23470"/>
</dbReference>
<evidence type="ECO:0000313" key="2">
    <source>
        <dbReference type="EnsemblPlants" id="OBART06G23470.1"/>
    </source>
</evidence>